<evidence type="ECO:0000313" key="3">
    <source>
        <dbReference type="EMBL" id="SFR46280.1"/>
    </source>
</evidence>
<organism evidence="3 4">
    <name type="scientific">Robiginitalea myxolifaciens</name>
    <dbReference type="NCBI Taxonomy" id="400055"/>
    <lineage>
        <taxon>Bacteria</taxon>
        <taxon>Pseudomonadati</taxon>
        <taxon>Bacteroidota</taxon>
        <taxon>Flavobacteriia</taxon>
        <taxon>Flavobacteriales</taxon>
        <taxon>Flavobacteriaceae</taxon>
        <taxon>Robiginitalea</taxon>
    </lineage>
</organism>
<feature type="transmembrane region" description="Helical" evidence="1">
    <location>
        <begin position="12"/>
        <end position="35"/>
    </location>
</feature>
<evidence type="ECO:0000313" key="4">
    <source>
        <dbReference type="Proteomes" id="UP000199534"/>
    </source>
</evidence>
<evidence type="ECO:0000259" key="2">
    <source>
        <dbReference type="Pfam" id="PF20584"/>
    </source>
</evidence>
<evidence type="ECO:0000256" key="1">
    <source>
        <dbReference type="SAM" id="Phobius"/>
    </source>
</evidence>
<sequence length="107" mass="12996">MQRLKERWGIHSNWQIIVILIVFAITGSSSVWVARPVLDWIGLDSLRELEQWWGSWLYWTLRILLIFPIYQVLLVAFGWLFGQFRFFWNFEKKMLQRMGLGFLFRAN</sequence>
<dbReference type="STRING" id="400055.SAMN04490243_1791"/>
<gene>
    <name evidence="3" type="ORF">SAMN04490243_1791</name>
</gene>
<dbReference type="InterPro" id="IPR046714">
    <property type="entry name" value="DUF6787"/>
</dbReference>
<protein>
    <recommendedName>
        <fullName evidence="2">DUF6787 domain-containing protein</fullName>
    </recommendedName>
</protein>
<name>A0A1I6GVR7_9FLAO</name>
<keyword evidence="4" id="KW-1185">Reference proteome</keyword>
<feature type="transmembrane region" description="Helical" evidence="1">
    <location>
        <begin position="55"/>
        <end position="88"/>
    </location>
</feature>
<dbReference type="Pfam" id="PF20584">
    <property type="entry name" value="DUF6787"/>
    <property type="match status" value="1"/>
</dbReference>
<dbReference type="AlphaFoldDB" id="A0A1I6GVR7"/>
<feature type="domain" description="DUF6787" evidence="2">
    <location>
        <begin position="18"/>
        <end position="102"/>
    </location>
</feature>
<accession>A0A1I6GVR7</accession>
<dbReference type="Proteomes" id="UP000199534">
    <property type="component" value="Unassembled WGS sequence"/>
</dbReference>
<keyword evidence="1" id="KW-1133">Transmembrane helix</keyword>
<keyword evidence="1" id="KW-0472">Membrane</keyword>
<dbReference type="EMBL" id="FOYQ01000002">
    <property type="protein sequence ID" value="SFR46280.1"/>
    <property type="molecule type" value="Genomic_DNA"/>
</dbReference>
<dbReference type="RefSeq" id="WP_092982265.1">
    <property type="nucleotide sequence ID" value="NZ_FOYQ01000002.1"/>
</dbReference>
<dbReference type="OrthoDB" id="1151370at2"/>
<keyword evidence="1" id="KW-0812">Transmembrane</keyword>
<reference evidence="3 4" key="1">
    <citation type="submission" date="2016-10" db="EMBL/GenBank/DDBJ databases">
        <authorList>
            <person name="de Groot N.N."/>
        </authorList>
    </citation>
    <scope>NUCLEOTIDE SEQUENCE [LARGE SCALE GENOMIC DNA]</scope>
    <source>
        <strain evidence="3 4">DSM 21019</strain>
    </source>
</reference>
<proteinExistence type="predicted"/>